<dbReference type="Gene3D" id="1.20.1050.140">
    <property type="match status" value="1"/>
</dbReference>
<dbReference type="STRING" id="142842.SAMN02745118_01488"/>
<sequence length="287" mass="31966">MKYAYYPGCSLHSMAEEYNMATELVMEKLDVELREIPDWNCCGSTPAHTTSHLLPLALPARNLAIAEKEGLDVVAPCAACYNRFKAANKKLAEDSELKNTVNDIIEMDYDVDIEVLNLIEVFEDGIIDLLKQKVSNELSDIKPAVYYGCLLTRPPEVTEFDDTENPQSMDRLMKVIGTQPVEWTHKVECCGGSLVMPRGEIVLKLSRDILNAAKEAGANCIVTACPLCHANLDMRQEQINEKYGNDFNMPIFYFTQLIGLALGVSAKELGLKRHFVESEELLGSLVG</sequence>
<dbReference type="InterPro" id="IPR051278">
    <property type="entry name" value="HdrB/HdrD_reductase"/>
</dbReference>
<dbReference type="InterPro" id="IPR004017">
    <property type="entry name" value="Cys_rich_dom"/>
</dbReference>
<dbReference type="RefSeq" id="WP_078809962.1">
    <property type="nucleotide sequence ID" value="NZ_FUWM01000011.1"/>
</dbReference>
<gene>
    <name evidence="3" type="ORF">SAMN02745118_01488</name>
</gene>
<keyword evidence="1" id="KW-0560">Oxidoreductase</keyword>
<evidence type="ECO:0000259" key="2">
    <source>
        <dbReference type="Pfam" id="PF02754"/>
    </source>
</evidence>
<reference evidence="4" key="1">
    <citation type="submission" date="2017-02" db="EMBL/GenBank/DDBJ databases">
        <authorList>
            <person name="Varghese N."/>
            <person name="Submissions S."/>
        </authorList>
    </citation>
    <scope>NUCLEOTIDE SEQUENCE [LARGE SCALE GENOMIC DNA]</scope>
    <source>
        <strain evidence="4">ATCC BAA-73</strain>
    </source>
</reference>
<evidence type="ECO:0000256" key="1">
    <source>
        <dbReference type="ARBA" id="ARBA00023002"/>
    </source>
</evidence>
<dbReference type="PANTHER" id="PTHR42947:SF1">
    <property type="entry name" value="COB--COM HETERODISULFIDE REDUCTASE SUBUNIT B 1"/>
    <property type="match status" value="1"/>
</dbReference>
<dbReference type="EMBL" id="FUWM01000011">
    <property type="protein sequence ID" value="SJZ67142.1"/>
    <property type="molecule type" value="Genomic_DNA"/>
</dbReference>
<evidence type="ECO:0000313" key="3">
    <source>
        <dbReference type="EMBL" id="SJZ67142.1"/>
    </source>
</evidence>
<name>A0A1T4MJI6_9FIRM</name>
<dbReference type="Pfam" id="PF02754">
    <property type="entry name" value="CCG"/>
    <property type="match status" value="2"/>
</dbReference>
<dbReference type="Proteomes" id="UP000190625">
    <property type="component" value="Unassembled WGS sequence"/>
</dbReference>
<organism evidence="3 4">
    <name type="scientific">Selenihalanaerobacter shriftii</name>
    <dbReference type="NCBI Taxonomy" id="142842"/>
    <lineage>
        <taxon>Bacteria</taxon>
        <taxon>Bacillati</taxon>
        <taxon>Bacillota</taxon>
        <taxon>Clostridia</taxon>
        <taxon>Halanaerobiales</taxon>
        <taxon>Halobacteroidaceae</taxon>
        <taxon>Selenihalanaerobacter</taxon>
    </lineage>
</organism>
<dbReference type="AlphaFoldDB" id="A0A1T4MJI6"/>
<proteinExistence type="predicted"/>
<dbReference type="Gene3D" id="3.40.50.11810">
    <property type="match status" value="1"/>
</dbReference>
<accession>A0A1T4MJI6</accession>
<dbReference type="OrthoDB" id="9777685at2"/>
<dbReference type="GO" id="GO:0016491">
    <property type="term" value="F:oxidoreductase activity"/>
    <property type="evidence" value="ECO:0007669"/>
    <property type="project" value="UniProtKB-KW"/>
</dbReference>
<keyword evidence="4" id="KW-1185">Reference proteome</keyword>
<feature type="domain" description="Cysteine-rich" evidence="2">
    <location>
        <begin position="144"/>
        <end position="233"/>
    </location>
</feature>
<feature type="domain" description="Cysteine-rich" evidence="2">
    <location>
        <begin position="3"/>
        <end position="84"/>
    </location>
</feature>
<dbReference type="PANTHER" id="PTHR42947">
    <property type="entry name" value="COB--COM HETERODISULFIDE REDUCTASE SUBUNIT B 1"/>
    <property type="match status" value="1"/>
</dbReference>
<protein>
    <submittedName>
        <fullName evidence="3">Heterodisulfide reductase subunit B</fullName>
    </submittedName>
</protein>
<evidence type="ECO:0000313" key="4">
    <source>
        <dbReference type="Proteomes" id="UP000190625"/>
    </source>
</evidence>